<keyword evidence="1" id="KW-1133">Transmembrane helix</keyword>
<protein>
    <submittedName>
        <fullName evidence="2">DUF340 domain-containing protein</fullName>
    </submittedName>
</protein>
<dbReference type="EMBL" id="CP039396">
    <property type="protein sequence ID" value="QCD40872.1"/>
    <property type="molecule type" value="Genomic_DNA"/>
</dbReference>
<dbReference type="GO" id="GO:0015661">
    <property type="term" value="F:L-lysine efflux transmembrane transporter activity"/>
    <property type="evidence" value="ECO:0007669"/>
    <property type="project" value="InterPro"/>
</dbReference>
<dbReference type="Proteomes" id="UP000297149">
    <property type="component" value="Chromosome"/>
</dbReference>
<reference evidence="3" key="1">
    <citation type="submission" date="2019-02" db="EMBL/GenBank/DDBJ databases">
        <title>Isolation and identification of novel species under the genus Muribaculum.</title>
        <authorList>
            <person name="Miyake S."/>
            <person name="Ding Y."/>
            <person name="Low A."/>
            <person name="Soh M."/>
            <person name="Seedorf H."/>
        </authorList>
    </citation>
    <scope>NUCLEOTIDE SEQUENCE [LARGE SCALE GENOMIC DNA]</scope>
    <source>
        <strain evidence="3">H5</strain>
    </source>
</reference>
<name>A0A4P7VZJ5_9BACT</name>
<feature type="transmembrane region" description="Helical" evidence="1">
    <location>
        <begin position="63"/>
        <end position="81"/>
    </location>
</feature>
<gene>
    <name evidence="2" type="ORF">E7747_00205</name>
</gene>
<keyword evidence="1" id="KW-0472">Membrane</keyword>
<sequence length="95" mass="10545">MVVIISMILLGIVAGYFLRRRKLRYLDNIVMGIIWLLLFLLGVEAGSDERIVRWIASLGMEAFTISLGGVAGSSVLSLILWRFTSKNGCGKGDRR</sequence>
<organism evidence="2 3">
    <name type="scientific">Duncaniella dubosii</name>
    <dbReference type="NCBI Taxonomy" id="2518971"/>
    <lineage>
        <taxon>Bacteria</taxon>
        <taxon>Pseudomonadati</taxon>
        <taxon>Bacteroidota</taxon>
        <taxon>Bacteroidia</taxon>
        <taxon>Bacteroidales</taxon>
        <taxon>Muribaculaceae</taxon>
        <taxon>Duncaniella</taxon>
    </lineage>
</organism>
<dbReference type="Pfam" id="PF03956">
    <property type="entry name" value="Lys_export"/>
    <property type="match status" value="1"/>
</dbReference>
<evidence type="ECO:0000313" key="3">
    <source>
        <dbReference type="Proteomes" id="UP000297149"/>
    </source>
</evidence>
<dbReference type="InterPro" id="IPR005642">
    <property type="entry name" value="LysO"/>
</dbReference>
<keyword evidence="1" id="KW-0812">Transmembrane</keyword>
<keyword evidence="3" id="KW-1185">Reference proteome</keyword>
<evidence type="ECO:0000313" key="2">
    <source>
        <dbReference type="EMBL" id="QCD40872.1"/>
    </source>
</evidence>
<accession>A0A4P7VZJ5</accession>
<dbReference type="AlphaFoldDB" id="A0A4P7VZJ5"/>
<dbReference type="KEGG" id="ddb:E7747_00205"/>
<feature type="transmembrane region" description="Helical" evidence="1">
    <location>
        <begin position="25"/>
        <end position="43"/>
    </location>
</feature>
<evidence type="ECO:0000256" key="1">
    <source>
        <dbReference type="SAM" id="Phobius"/>
    </source>
</evidence>
<proteinExistence type="predicted"/>
<dbReference type="RefSeq" id="WP_136413318.1">
    <property type="nucleotide sequence ID" value="NZ_CP039396.1"/>
</dbReference>